<gene>
    <name evidence="1" type="ORF">BV22DRAFT_1067906</name>
</gene>
<sequence length="1281" mass="137479">MQSTTVHRRSSTYNAPTPLTLIGYSADLYSDSRRHGYQGSTRNVRLHRATASGGGTIAKSEDGVRCVVAGKESLRILRLSDPSETPSADHKSSIGRGGHRIDSSRNLWDGSGLKIDSASTDVAWCHGTYNNKVLTSARNGDLIMWDLNKSGSTKYERKTKNHIRSIHKLSCSSIVHYYCVTGSADGDMRVWDLRDMSRSLMKIHHPTSVRSLVFSPCLSHPLQAVVGLDNGSIYRWDLQMGQRGQLDRLPVAHTGAILALDWCSPSRAHFGSSVSHEANIGTGAGIGGPGGESSGERSWILSAGLDHTVKVWDLSASSSSSLGTVAHIAHKPTYTLHPSFPVRRVLWRPDYPCELALVSNAEFGSGSGSELLASPRLSSASVNAGLDSLNGLNMGAGGGAMGILGGVSKHENVNEGKGTGAAGDAIEIWDVRRGWVAKWIVEAPSSEGGVTDLEFRDSHAVWAQHSSGTFAQLDLRNSVKPIDAVSRVALAWSVHGSSEGYEGIGEGALAFVADKEGKWEVPYDDVHPEKRHFMRERKINAKALGDAPRIPGQQSLGTFVRTPRAVDTEEDRDSNVFAMLARRYIVDDNDRRRMCSMNAEIAIEVGNVQAAQVWLLLGSLLTDIVPDWMCPIPSRSSSPPPTATQPIPLLHSISAPAALPSVGTFNIKLMGNPIPRETSTPASVSTMTSKHPSTHATSSESVFKPSQSKSGPSPAPTSTSTSNKSRSPSQNHGQNSRSSSIKPPPNSRNLTPVSSASSSPRRASVALPPSTMMTSTPRRPSILVSGVTARRPSVYTRSSTTQSESPSDSTRSGSQSLRHVGEGALDDSDSSEGSGDDEEVFKSNASDEEGIAAGEGTLISPQMRAATKIAPAHPSPLSRLAGQHRWTEDEDEGDREGEVEDEASPSPGSTDTDSDSADSEGSGGSTSARRNVRVRKTSSTSRSRSRRNSAATRIKSRSRSSTVVSLAAPAISSTIAPGTTPNPRTQHPLAKQSSQSSIRTIIAGDASVREQELASSVRDDKRSGDGGSRAHDANANDGECSDAQVEVEMSELRREVVTTEEALLRDAGWRALRDTLEDFADKGDVQMCAMLSIVAARELQISPGRVLRFLESYVDILMRLQLHTCAAYLRKHTEVDDVRNTSKLETVIYTACGRCRKPMTATSKSKGAYTLCAACQAVVRCSICHLPVRTLLFQCSVCTHGGHQECYWQYYMTRPMVELGLPLASRGRTIAREEDGDEGGEGPTRPAASMWRNEAGIVGHPCAAGCGHFCWAAARREEGEV</sequence>
<dbReference type="Proteomes" id="UP000790709">
    <property type="component" value="Unassembled WGS sequence"/>
</dbReference>
<organism evidence="1 2">
    <name type="scientific">Leucogyrophana mollusca</name>
    <dbReference type="NCBI Taxonomy" id="85980"/>
    <lineage>
        <taxon>Eukaryota</taxon>
        <taxon>Fungi</taxon>
        <taxon>Dikarya</taxon>
        <taxon>Basidiomycota</taxon>
        <taxon>Agaricomycotina</taxon>
        <taxon>Agaricomycetes</taxon>
        <taxon>Agaricomycetidae</taxon>
        <taxon>Boletales</taxon>
        <taxon>Boletales incertae sedis</taxon>
        <taxon>Leucogyrophana</taxon>
    </lineage>
</organism>
<reference evidence="1" key="1">
    <citation type="journal article" date="2021" name="New Phytol.">
        <title>Evolutionary innovations through gain and loss of genes in the ectomycorrhizal Boletales.</title>
        <authorList>
            <person name="Wu G."/>
            <person name="Miyauchi S."/>
            <person name="Morin E."/>
            <person name="Kuo A."/>
            <person name="Drula E."/>
            <person name="Varga T."/>
            <person name="Kohler A."/>
            <person name="Feng B."/>
            <person name="Cao Y."/>
            <person name="Lipzen A."/>
            <person name="Daum C."/>
            <person name="Hundley H."/>
            <person name="Pangilinan J."/>
            <person name="Johnson J."/>
            <person name="Barry K."/>
            <person name="LaButti K."/>
            <person name="Ng V."/>
            <person name="Ahrendt S."/>
            <person name="Min B."/>
            <person name="Choi I.G."/>
            <person name="Park H."/>
            <person name="Plett J.M."/>
            <person name="Magnuson J."/>
            <person name="Spatafora J.W."/>
            <person name="Nagy L.G."/>
            <person name="Henrissat B."/>
            <person name="Grigoriev I.V."/>
            <person name="Yang Z.L."/>
            <person name="Xu J."/>
            <person name="Martin F.M."/>
        </authorList>
    </citation>
    <scope>NUCLEOTIDE SEQUENCE</scope>
    <source>
        <strain evidence="1">KUC20120723A-06</strain>
    </source>
</reference>
<evidence type="ECO:0000313" key="1">
    <source>
        <dbReference type="EMBL" id="KAH7923852.1"/>
    </source>
</evidence>
<protein>
    <submittedName>
        <fullName evidence="1">Uncharacterized protein</fullName>
    </submittedName>
</protein>
<name>A0ACB8BGC2_9AGAM</name>
<accession>A0ACB8BGC2</accession>
<proteinExistence type="predicted"/>
<keyword evidence="2" id="KW-1185">Reference proteome</keyword>
<comment type="caution">
    <text evidence="1">The sequence shown here is derived from an EMBL/GenBank/DDBJ whole genome shotgun (WGS) entry which is preliminary data.</text>
</comment>
<evidence type="ECO:0000313" key="2">
    <source>
        <dbReference type="Proteomes" id="UP000790709"/>
    </source>
</evidence>
<dbReference type="EMBL" id="MU266440">
    <property type="protein sequence ID" value="KAH7923852.1"/>
    <property type="molecule type" value="Genomic_DNA"/>
</dbReference>